<reference evidence="4 5" key="1">
    <citation type="submission" date="2024-06" db="EMBL/GenBank/DDBJ databases">
        <title>The Natural Products Discovery Center: Release of the First 8490 Sequenced Strains for Exploring Actinobacteria Biosynthetic Diversity.</title>
        <authorList>
            <person name="Kalkreuter E."/>
            <person name="Kautsar S.A."/>
            <person name="Yang D."/>
            <person name="Bader C.D."/>
            <person name="Teijaro C.N."/>
            <person name="Fluegel L."/>
            <person name="Davis C.M."/>
            <person name="Simpson J.R."/>
            <person name="Lauterbach L."/>
            <person name="Steele A.D."/>
            <person name="Gui C."/>
            <person name="Meng S."/>
            <person name="Li G."/>
            <person name="Viehrig K."/>
            <person name="Ye F."/>
            <person name="Su P."/>
            <person name="Kiefer A.F."/>
            <person name="Nichols A."/>
            <person name="Cepeda A.J."/>
            <person name="Yan W."/>
            <person name="Fan B."/>
            <person name="Jiang Y."/>
            <person name="Adhikari A."/>
            <person name="Zheng C.-J."/>
            <person name="Schuster L."/>
            <person name="Cowan T.M."/>
            <person name="Smanski M.J."/>
            <person name="Chevrette M.G."/>
            <person name="De Carvalho L.P.S."/>
            <person name="Shen B."/>
        </authorList>
    </citation>
    <scope>NUCLEOTIDE SEQUENCE [LARGE SCALE GENOMIC DNA]</scope>
    <source>
        <strain evidence="4 5">NPDC046851</strain>
    </source>
</reference>
<sequence length="201" mass="22198">LPPGPDRDWFFHGYADRTGVVRGGGPGRKLRAWPPGAGLTTVGRWTPNPRVQALAERLVDALGYRGVFDLDFRRDDDGAYHLLDFNPRPGAQFRLFADTAGVDVVRALHLDLTGRPVPLGAPVPGRTFVVENYAPLTVLLPHPRELAWHAKDDLRPGAALWPLWTRHSLGRLLAPRTARPPLPVPAPHDPTHDETERASSH</sequence>
<evidence type="ECO:0000256" key="2">
    <source>
        <dbReference type="SAM" id="MobiDB-lite"/>
    </source>
</evidence>
<keyword evidence="5" id="KW-1185">Reference proteome</keyword>
<dbReference type="SUPFAM" id="SSF56059">
    <property type="entry name" value="Glutathione synthetase ATP-binding domain-like"/>
    <property type="match status" value="1"/>
</dbReference>
<feature type="region of interest" description="Disordered" evidence="2">
    <location>
        <begin position="176"/>
        <end position="201"/>
    </location>
</feature>
<dbReference type="InterPro" id="IPR011761">
    <property type="entry name" value="ATP-grasp"/>
</dbReference>
<proteinExistence type="predicted"/>
<feature type="compositionally biased region" description="Pro residues" evidence="2">
    <location>
        <begin position="178"/>
        <end position="188"/>
    </location>
</feature>
<keyword evidence="1" id="KW-0547">Nucleotide-binding</keyword>
<feature type="non-terminal residue" evidence="4">
    <location>
        <position position="1"/>
    </location>
</feature>
<accession>A0ABV3BBB3</accession>
<feature type="domain" description="ATP-grasp" evidence="3">
    <location>
        <begin position="50"/>
        <end position="113"/>
    </location>
</feature>
<dbReference type="Gene3D" id="3.30.470.20">
    <property type="entry name" value="ATP-grasp fold, B domain"/>
    <property type="match status" value="1"/>
</dbReference>
<dbReference type="EMBL" id="JBEYXT010000306">
    <property type="protein sequence ID" value="MEU6806406.1"/>
    <property type="molecule type" value="Genomic_DNA"/>
</dbReference>
<gene>
    <name evidence="4" type="ORF">ABZ931_36280</name>
</gene>
<feature type="compositionally biased region" description="Basic and acidic residues" evidence="2">
    <location>
        <begin position="189"/>
        <end position="201"/>
    </location>
</feature>
<evidence type="ECO:0000256" key="1">
    <source>
        <dbReference type="PROSITE-ProRule" id="PRU00409"/>
    </source>
</evidence>
<evidence type="ECO:0000313" key="5">
    <source>
        <dbReference type="Proteomes" id="UP001551189"/>
    </source>
</evidence>
<dbReference type="Proteomes" id="UP001551189">
    <property type="component" value="Unassembled WGS sequence"/>
</dbReference>
<comment type="caution">
    <text evidence="4">The sequence shown here is derived from an EMBL/GenBank/DDBJ whole genome shotgun (WGS) entry which is preliminary data.</text>
</comment>
<keyword evidence="1" id="KW-0067">ATP-binding</keyword>
<protein>
    <submittedName>
        <fullName evidence="4">ATP-grasp domain-containing protein</fullName>
    </submittedName>
</protein>
<evidence type="ECO:0000313" key="4">
    <source>
        <dbReference type="EMBL" id="MEU6806406.1"/>
    </source>
</evidence>
<evidence type="ECO:0000259" key="3">
    <source>
        <dbReference type="PROSITE" id="PS50975"/>
    </source>
</evidence>
<dbReference type="PROSITE" id="PS50975">
    <property type="entry name" value="ATP_GRASP"/>
    <property type="match status" value="1"/>
</dbReference>
<organism evidence="4 5">
    <name type="scientific">Streptomyces neyagawaensis</name>
    <dbReference type="NCBI Taxonomy" id="42238"/>
    <lineage>
        <taxon>Bacteria</taxon>
        <taxon>Bacillati</taxon>
        <taxon>Actinomycetota</taxon>
        <taxon>Actinomycetes</taxon>
        <taxon>Kitasatosporales</taxon>
        <taxon>Streptomycetaceae</taxon>
        <taxon>Streptomyces</taxon>
    </lineage>
</organism>
<name>A0ABV3BBB3_9ACTN</name>